<comment type="caution">
    <text evidence="3">The sequence shown here is derived from an EMBL/GenBank/DDBJ whole genome shotgun (WGS) entry which is preliminary data.</text>
</comment>
<dbReference type="Pfam" id="PF13371">
    <property type="entry name" value="TPR_9"/>
    <property type="match status" value="1"/>
</dbReference>
<dbReference type="EMBL" id="JBIGHY010000017">
    <property type="protein sequence ID" value="MFG6417128.1"/>
    <property type="molecule type" value="Genomic_DNA"/>
</dbReference>
<sequence length="288" mass="31719">MRYTPPAPPTPLQYFACLVAEDRGLNLLEAAISLAQDDQPGLDVQTVLAAVDGLAHRLRERVTPGMTVAERLRLLTRFFHGELGFAGNLNDYYAADNSFIHRVLETRRGIPITLAVLLLELGEQLGLRMAGVAFPGHFLVKCRLGLGEAVVDPFTGETLSPTRLEELLSVYRQGSELPRDLELPLEFFLQPAPPRQILARMLRNLKEVHRTARDLPMQLGVLQRLVVLLPGDAAERRDRGLVLEALGHPAAAADDLAFYLAQRGDAPDAPALRRRLAMLHGAGMPPLQ</sequence>
<evidence type="ECO:0000313" key="4">
    <source>
        <dbReference type="Proteomes" id="UP001606300"/>
    </source>
</evidence>
<feature type="domain" description="Protein SirB1 N-terminal" evidence="2">
    <location>
        <begin position="46"/>
        <end position="203"/>
    </location>
</feature>
<keyword evidence="4" id="KW-1185">Reference proteome</keyword>
<accession>A0ABW7EX03</accession>
<evidence type="ECO:0000256" key="1">
    <source>
        <dbReference type="ARBA" id="ARBA00007100"/>
    </source>
</evidence>
<dbReference type="Proteomes" id="UP001606300">
    <property type="component" value="Unassembled WGS sequence"/>
</dbReference>
<reference evidence="3 4" key="1">
    <citation type="submission" date="2024-09" db="EMBL/GenBank/DDBJ databases">
        <title>Novel species of the genus Pelomonas and Roseateles isolated from streams.</title>
        <authorList>
            <person name="Lu H."/>
        </authorList>
    </citation>
    <scope>NUCLEOTIDE SEQUENCE [LARGE SCALE GENOMIC DNA]</scope>
    <source>
        <strain evidence="3 4">DC23W</strain>
    </source>
</reference>
<proteinExistence type="inferred from homology"/>
<dbReference type="InterPro" id="IPR032698">
    <property type="entry name" value="SirB1_N"/>
</dbReference>
<organism evidence="3 4">
    <name type="scientific">Pelomonas dachongensis</name>
    <dbReference type="NCBI Taxonomy" id="3299029"/>
    <lineage>
        <taxon>Bacteria</taxon>
        <taxon>Pseudomonadati</taxon>
        <taxon>Pseudomonadota</taxon>
        <taxon>Betaproteobacteria</taxon>
        <taxon>Burkholderiales</taxon>
        <taxon>Sphaerotilaceae</taxon>
        <taxon>Roseateles</taxon>
    </lineage>
</organism>
<name>A0ABW7EX03_9BURK</name>
<dbReference type="Pfam" id="PF13369">
    <property type="entry name" value="Transglut_core2"/>
    <property type="match status" value="1"/>
</dbReference>
<evidence type="ECO:0000313" key="3">
    <source>
        <dbReference type="EMBL" id="MFG6417128.1"/>
    </source>
</evidence>
<evidence type="ECO:0000259" key="2">
    <source>
        <dbReference type="Pfam" id="PF13369"/>
    </source>
</evidence>
<dbReference type="PANTHER" id="PTHR31350:SF21">
    <property type="entry name" value="F-BOX ONLY PROTEIN 21"/>
    <property type="match status" value="1"/>
</dbReference>
<gene>
    <name evidence="3" type="ORF">ACG02S_24845</name>
</gene>
<dbReference type="PANTHER" id="PTHR31350">
    <property type="entry name" value="SI:DKEY-261L7.2"/>
    <property type="match status" value="1"/>
</dbReference>
<protein>
    <submittedName>
        <fullName evidence="3">SirB1 family protein</fullName>
    </submittedName>
</protein>
<comment type="similarity">
    <text evidence="1">Belongs to the UPF0162 family.</text>
</comment>
<dbReference type="RefSeq" id="WP_394473188.1">
    <property type="nucleotide sequence ID" value="NZ_JBIGHY010000017.1"/>
</dbReference>